<dbReference type="PANTHER" id="PTHR32305">
    <property type="match status" value="1"/>
</dbReference>
<evidence type="ECO:0000313" key="2">
    <source>
        <dbReference type="Proteomes" id="UP000462055"/>
    </source>
</evidence>
<comment type="caution">
    <text evidence="1">The sequence shown here is derived from an EMBL/GenBank/DDBJ whole genome shotgun (WGS) entry which is preliminary data.</text>
</comment>
<dbReference type="InterPro" id="IPR050708">
    <property type="entry name" value="T6SS_VgrG/RHS"/>
</dbReference>
<keyword evidence="2" id="KW-1185">Reference proteome</keyword>
<name>A0A6I4ME23_9ACTN</name>
<evidence type="ECO:0008006" key="3">
    <source>
        <dbReference type="Google" id="ProtNLM"/>
    </source>
</evidence>
<dbReference type="Proteomes" id="UP000462055">
    <property type="component" value="Unassembled WGS sequence"/>
</dbReference>
<sequence>MLAEWVYDTVRKGQLTSATRYDGAATYTSKINYYDPLDRPTSTTVKLSGLPAGDAQLAATNGYTFTSTYNPDGSLKTQGIPAAGDLPGESMTFTYDDFGRSTRMASQLSSYVVGTDYGKTGKLIGLQLATGAGDRKTSLSYTYELGTQRLKSATVVHDGQSGVDRSAVYSYQDAGNISQIVDTSRQGVDNQCFKYDDLQRLTDAWTQNVSDGGTAACAGTAAGATLGGPAPYRVSYGYDETGDRKTETSYGSGDQVLSNRTYRYANGDGVDPAYEGHELADVTQTGASPHTETYGYDATGNTVTRKIGTTTQHLTWNVEGRLVKVADSGKGDTSYAYTADGDRLLRRDPGGTTLYLPGMEVRLDKGASTAKAVRYYSHNEQTVAMRSGDGVTFLATDPQGTAQLAVNPANGTSSERFSPAAARRMITA</sequence>
<evidence type="ECO:0000313" key="1">
    <source>
        <dbReference type="EMBL" id="MWA00829.1"/>
    </source>
</evidence>
<organism evidence="1 2">
    <name type="scientific">Actinomadura physcomitrii</name>
    <dbReference type="NCBI Taxonomy" id="2650748"/>
    <lineage>
        <taxon>Bacteria</taxon>
        <taxon>Bacillati</taxon>
        <taxon>Actinomycetota</taxon>
        <taxon>Actinomycetes</taxon>
        <taxon>Streptosporangiales</taxon>
        <taxon>Thermomonosporaceae</taxon>
        <taxon>Actinomadura</taxon>
    </lineage>
</organism>
<dbReference type="RefSeq" id="WP_151593364.1">
    <property type="nucleotide sequence ID" value="NZ_WBMS02000007.1"/>
</dbReference>
<proteinExistence type="predicted"/>
<dbReference type="EMBL" id="WBMS02000007">
    <property type="protein sequence ID" value="MWA00829.1"/>
    <property type="molecule type" value="Genomic_DNA"/>
</dbReference>
<protein>
    <recommendedName>
        <fullName evidence="3">RHS repeat protein</fullName>
    </recommendedName>
</protein>
<gene>
    <name evidence="1" type="ORF">F8568_010640</name>
</gene>
<accession>A0A6I4ME23</accession>
<dbReference type="Gene3D" id="2.180.10.10">
    <property type="entry name" value="RHS repeat-associated core"/>
    <property type="match status" value="1"/>
</dbReference>
<reference evidence="1" key="1">
    <citation type="submission" date="2019-12" db="EMBL/GenBank/DDBJ databases">
        <title>Actinomadura physcomitrii sp. nov., a novel actinomycete isolated from moss [Physcomitrium sphaericum (Ludw) Fuernr].</title>
        <authorList>
            <person name="Zhuang X."/>
        </authorList>
    </citation>
    <scope>NUCLEOTIDE SEQUENCE [LARGE SCALE GENOMIC DNA]</scope>
    <source>
        <strain evidence="1">LD22</strain>
    </source>
</reference>
<dbReference type="PANTHER" id="PTHR32305:SF17">
    <property type="entry name" value="TRNA NUCLEASE WAPA"/>
    <property type="match status" value="1"/>
</dbReference>
<dbReference type="AlphaFoldDB" id="A0A6I4ME23"/>